<sequence length="317" mass="35653">MHIETYISDLLYRYDCVTIPEFGAFLTKRVSAKIDESNHTFFPPRKVISFNEQLQHNDGLLASYIADAEKIPYEVAVQKISKQVKSIKSFLTEGETLSFSTIGDLVLNSDGKVVFEPSHNSNYLTDAFGLTEFKSSNVNREVYRQQVESLEDVIPISITPERRASAASSSRPYLKYAAVALIALTIGGFAASSFYNNQVETHNQLAQEAANVQLDAKVQEATFVIENPLPAATLNVEKQQGKFHIIAGAFRIEENSDKKVEQLQELGFKARKIGVNKYGLHEVVYSSYENSNEALVALRDIRQNYNKEAWLLVRELE</sequence>
<name>A0A4Q0XMJ7_9FLAO</name>
<dbReference type="InterPro" id="IPR040495">
    <property type="entry name" value="HU-CCDC81_bac_1"/>
</dbReference>
<feature type="domain" description="SPOR" evidence="1">
    <location>
        <begin position="237"/>
        <end position="314"/>
    </location>
</feature>
<dbReference type="GO" id="GO:0042834">
    <property type="term" value="F:peptidoglycan binding"/>
    <property type="evidence" value="ECO:0007669"/>
    <property type="project" value="InterPro"/>
</dbReference>
<dbReference type="AlphaFoldDB" id="A0A4Q0XMJ7"/>
<dbReference type="PROSITE" id="PS51724">
    <property type="entry name" value="SPOR"/>
    <property type="match status" value="1"/>
</dbReference>
<organism evidence="2 3">
    <name type="scientific">Gelidibacter gilvus</name>
    <dbReference type="NCBI Taxonomy" id="59602"/>
    <lineage>
        <taxon>Bacteria</taxon>
        <taxon>Pseudomonadati</taxon>
        <taxon>Bacteroidota</taxon>
        <taxon>Flavobacteriia</taxon>
        <taxon>Flavobacteriales</taxon>
        <taxon>Flavobacteriaceae</taxon>
        <taxon>Gelidibacter</taxon>
    </lineage>
</organism>
<dbReference type="Proteomes" id="UP000289792">
    <property type="component" value="Unassembled WGS sequence"/>
</dbReference>
<dbReference type="InterPro" id="IPR036680">
    <property type="entry name" value="SPOR-like_sf"/>
</dbReference>
<dbReference type="RefSeq" id="WP_129015635.1">
    <property type="nucleotide sequence ID" value="NZ_SDDZ01000001.1"/>
</dbReference>
<reference evidence="2 3" key="1">
    <citation type="submission" date="2019-01" db="EMBL/GenBank/DDBJ databases">
        <title>Genome sequence of the Antarctic species Gelidibacter gilvus ACAM 158(T).</title>
        <authorList>
            <person name="Bowman J.P."/>
        </authorList>
    </citation>
    <scope>NUCLEOTIDE SEQUENCE [LARGE SCALE GENOMIC DNA]</scope>
    <source>
        <strain evidence="2 3">IC158</strain>
    </source>
</reference>
<dbReference type="OrthoDB" id="653949at2"/>
<proteinExistence type="predicted"/>
<dbReference type="Pfam" id="PF05036">
    <property type="entry name" value="SPOR"/>
    <property type="match status" value="1"/>
</dbReference>
<comment type="caution">
    <text evidence="2">The sequence shown here is derived from an EMBL/GenBank/DDBJ whole genome shotgun (WGS) entry which is preliminary data.</text>
</comment>
<evidence type="ECO:0000313" key="2">
    <source>
        <dbReference type="EMBL" id="RXJ52501.1"/>
    </source>
</evidence>
<dbReference type="EMBL" id="SDDZ01000001">
    <property type="protein sequence ID" value="RXJ52501.1"/>
    <property type="molecule type" value="Genomic_DNA"/>
</dbReference>
<dbReference type="SUPFAM" id="SSF110997">
    <property type="entry name" value="Sporulation related repeat"/>
    <property type="match status" value="1"/>
</dbReference>
<dbReference type="Pfam" id="PF18175">
    <property type="entry name" value="HU-CCDC81_bac_2"/>
    <property type="match status" value="1"/>
</dbReference>
<protein>
    <submittedName>
        <fullName evidence="2">SPOR domain-containing protein</fullName>
    </submittedName>
</protein>
<dbReference type="InterPro" id="IPR007730">
    <property type="entry name" value="SPOR-like_dom"/>
</dbReference>
<accession>A0A4Q0XMJ7</accession>
<gene>
    <name evidence="2" type="ORF">ESZ48_02060</name>
</gene>
<keyword evidence="3" id="KW-1185">Reference proteome</keyword>
<dbReference type="InterPro" id="IPR041268">
    <property type="entry name" value="HU-CCDC81_bac_2"/>
</dbReference>
<evidence type="ECO:0000259" key="1">
    <source>
        <dbReference type="PROSITE" id="PS51724"/>
    </source>
</evidence>
<dbReference type="Pfam" id="PF18174">
    <property type="entry name" value="HU-CCDC81_bac_1"/>
    <property type="match status" value="1"/>
</dbReference>
<dbReference type="Gene3D" id="3.30.70.1070">
    <property type="entry name" value="Sporulation related repeat"/>
    <property type="match status" value="1"/>
</dbReference>
<evidence type="ECO:0000313" key="3">
    <source>
        <dbReference type="Proteomes" id="UP000289792"/>
    </source>
</evidence>